<protein>
    <submittedName>
        <fullName evidence="1">Uncharacterized protein</fullName>
    </submittedName>
</protein>
<evidence type="ECO:0000313" key="1">
    <source>
        <dbReference type="EMBL" id="PTD02578.1"/>
    </source>
</evidence>
<keyword evidence="2" id="KW-1185">Reference proteome</keyword>
<dbReference type="AlphaFoldDB" id="A0A2T4GG73"/>
<gene>
    <name evidence="1" type="ORF">FCULG_00012611</name>
</gene>
<dbReference type="Proteomes" id="UP000241587">
    <property type="component" value="Unassembled WGS sequence"/>
</dbReference>
<sequence>MSLSQVLPYTQFLAAFQNARDPQLLHLATTSVAAKPPLLMGPRISLKHDSLVQEVKLKTINGSPTLVSIPIGGYRKIIASPKSVSDKTITTDPASASLPSGIEQGAYIILATISKNNGDKGNEVRFIIKSDRVFSITIGYDFMYSQAFLVRDLDGSATDSMAAGLKQAYDTMCTAPDPTGGSCFTT</sequence>
<reference evidence="1 2" key="1">
    <citation type="submission" date="2018-02" db="EMBL/GenBank/DDBJ databases">
        <title>Fusarium culmorum secondary metabolites in fungal-bacterial-plant interactions.</title>
        <authorList>
            <person name="Schmidt R."/>
        </authorList>
    </citation>
    <scope>NUCLEOTIDE SEQUENCE [LARGE SCALE GENOMIC DNA]</scope>
    <source>
        <strain evidence="1 2">PV</strain>
    </source>
</reference>
<proteinExistence type="predicted"/>
<dbReference type="EMBL" id="PVEM01000017">
    <property type="protein sequence ID" value="PTD02578.1"/>
    <property type="molecule type" value="Genomic_DNA"/>
</dbReference>
<evidence type="ECO:0000313" key="2">
    <source>
        <dbReference type="Proteomes" id="UP000241587"/>
    </source>
</evidence>
<name>A0A2T4GG73_FUSCU</name>
<dbReference type="OrthoDB" id="202537at2759"/>
<organism evidence="1 2">
    <name type="scientific">Fusarium culmorum</name>
    <dbReference type="NCBI Taxonomy" id="5516"/>
    <lineage>
        <taxon>Eukaryota</taxon>
        <taxon>Fungi</taxon>
        <taxon>Dikarya</taxon>
        <taxon>Ascomycota</taxon>
        <taxon>Pezizomycotina</taxon>
        <taxon>Sordariomycetes</taxon>
        <taxon>Hypocreomycetidae</taxon>
        <taxon>Hypocreales</taxon>
        <taxon>Nectriaceae</taxon>
        <taxon>Fusarium</taxon>
    </lineage>
</organism>
<accession>A0A2T4GG73</accession>
<comment type="caution">
    <text evidence="1">The sequence shown here is derived from an EMBL/GenBank/DDBJ whole genome shotgun (WGS) entry which is preliminary data.</text>
</comment>